<evidence type="ECO:0000313" key="2">
    <source>
        <dbReference type="EMBL" id="MCP8937223.1"/>
    </source>
</evidence>
<sequence>MRPDRPPRQRTLKGATIVFNNAKSVLDCTVRNLSTGGALLGLPTTAGVPAAFELRIPDHPPRACRVAWRLVDRIGVAFEAA</sequence>
<dbReference type="InterPro" id="IPR009875">
    <property type="entry name" value="PilZ_domain"/>
</dbReference>
<dbReference type="Pfam" id="PF07238">
    <property type="entry name" value="PilZ"/>
    <property type="match status" value="1"/>
</dbReference>
<protein>
    <submittedName>
        <fullName evidence="2">PilZ domain-containing protein</fullName>
    </submittedName>
</protein>
<organism evidence="2 3">
    <name type="scientific">Alsobacter ponti</name>
    <dbReference type="NCBI Taxonomy" id="2962936"/>
    <lineage>
        <taxon>Bacteria</taxon>
        <taxon>Pseudomonadati</taxon>
        <taxon>Pseudomonadota</taxon>
        <taxon>Alphaproteobacteria</taxon>
        <taxon>Hyphomicrobiales</taxon>
        <taxon>Alsobacteraceae</taxon>
        <taxon>Alsobacter</taxon>
    </lineage>
</organism>
<dbReference type="Proteomes" id="UP001205890">
    <property type="component" value="Unassembled WGS sequence"/>
</dbReference>
<dbReference type="EMBL" id="JANCLU010000001">
    <property type="protein sequence ID" value="MCP8937223.1"/>
    <property type="molecule type" value="Genomic_DNA"/>
</dbReference>
<name>A0ABT1L8H3_9HYPH</name>
<proteinExistence type="predicted"/>
<comment type="caution">
    <text evidence="2">The sequence shown here is derived from an EMBL/GenBank/DDBJ whole genome shotgun (WGS) entry which is preliminary data.</text>
</comment>
<evidence type="ECO:0000259" key="1">
    <source>
        <dbReference type="Pfam" id="PF07238"/>
    </source>
</evidence>
<dbReference type="RefSeq" id="WP_254737950.1">
    <property type="nucleotide sequence ID" value="NZ_JANCLU010000001.1"/>
</dbReference>
<accession>A0ABT1L8H3</accession>
<evidence type="ECO:0000313" key="3">
    <source>
        <dbReference type="Proteomes" id="UP001205890"/>
    </source>
</evidence>
<feature type="domain" description="PilZ" evidence="1">
    <location>
        <begin position="10"/>
        <end position="79"/>
    </location>
</feature>
<gene>
    <name evidence="2" type="ORF">NK718_01725</name>
</gene>
<dbReference type="SUPFAM" id="SSF141371">
    <property type="entry name" value="PilZ domain-like"/>
    <property type="match status" value="1"/>
</dbReference>
<keyword evidence="3" id="KW-1185">Reference proteome</keyword>
<reference evidence="2 3" key="1">
    <citation type="submission" date="2022-07" db="EMBL/GenBank/DDBJ databases">
        <authorList>
            <person name="Li W.-J."/>
            <person name="Deng Q.-Q."/>
        </authorList>
    </citation>
    <scope>NUCLEOTIDE SEQUENCE [LARGE SCALE GENOMIC DNA]</scope>
    <source>
        <strain evidence="2 3">SYSU M60028</strain>
    </source>
</reference>